<evidence type="ECO:0000313" key="2">
    <source>
        <dbReference type="Proteomes" id="UP000465607"/>
    </source>
</evidence>
<proteinExistence type="predicted"/>
<dbReference type="Proteomes" id="UP000465607">
    <property type="component" value="Unassembled WGS sequence"/>
</dbReference>
<dbReference type="InterPro" id="IPR019059">
    <property type="entry name" value="Restrct_endonuc_II_HaeIII"/>
</dbReference>
<dbReference type="AlphaFoldDB" id="A0A7X2JJ00"/>
<dbReference type="Pfam" id="PF09556">
    <property type="entry name" value="RE_HaeIII"/>
    <property type="match status" value="1"/>
</dbReference>
<comment type="caution">
    <text evidence="1">The sequence shown here is derived from an EMBL/GenBank/DDBJ whole genome shotgun (WGS) entry which is preliminary data.</text>
</comment>
<dbReference type="EMBL" id="WKQV01000001">
    <property type="protein sequence ID" value="MSD25840.1"/>
    <property type="molecule type" value="Genomic_DNA"/>
</dbReference>
<organism evidence="1 2">
    <name type="scientific">Agathobacter rectalis</name>
    <dbReference type="NCBI Taxonomy" id="39491"/>
    <lineage>
        <taxon>Bacteria</taxon>
        <taxon>Bacillati</taxon>
        <taxon>Bacillota</taxon>
        <taxon>Clostridia</taxon>
        <taxon>Lachnospirales</taxon>
        <taxon>Lachnospiraceae</taxon>
        <taxon>Agathobacter</taxon>
    </lineage>
</organism>
<protein>
    <submittedName>
        <fullName evidence="1">HaeIII family restriction endonuclease</fullName>
    </submittedName>
</protein>
<gene>
    <name evidence="1" type="ORF">GKE44_01315</name>
</gene>
<keyword evidence="1" id="KW-0255">Endonuclease</keyword>
<evidence type="ECO:0000313" key="1">
    <source>
        <dbReference type="EMBL" id="MSD25840.1"/>
    </source>
</evidence>
<keyword evidence="1" id="KW-0540">Nuclease</keyword>
<dbReference type="GO" id="GO:0004519">
    <property type="term" value="F:endonuclease activity"/>
    <property type="evidence" value="ECO:0007669"/>
    <property type="project" value="UniProtKB-KW"/>
</dbReference>
<keyword evidence="1" id="KW-0378">Hydrolase</keyword>
<name>A0A7X2JJ00_9FIRM</name>
<sequence length="317" mass="36241">MEKNMETFKMTQSQQAMILGRACILSLADKYGADKINIESNDFYIKSGVLFSYLDDDSLYNFMEAGRYAVNNLAEIYPNLSENDLKADAQITCSNNQYSVKISEGDNSYNIYCQPKPNNFQSYRPIRSSKEKDSCIVANFCNDWTGYNCSDEYVNAISSIAEMLAPKRDLSWDTAFGDDISEIYAAVLSAFTKEITRQCELHEDFAGLMVKHFMRSTNVSSVEYNVKRGRVTFKNRNLVMPDEMYDNTIGRVTLPCRLLDIKKKSTVSAITLIFDNNWSIDMRIHKSTTKVYYGGLSFDIKVYENTENSILKQTIIK</sequence>
<accession>A0A7X2JJ00</accession>
<reference evidence="1 2" key="1">
    <citation type="journal article" date="2019" name="Nat. Med.">
        <title>A library of human gut bacterial isolates paired with longitudinal multiomics data enables mechanistic microbiome research.</title>
        <authorList>
            <person name="Poyet M."/>
            <person name="Groussin M."/>
            <person name="Gibbons S.M."/>
            <person name="Avila-Pacheco J."/>
            <person name="Jiang X."/>
            <person name="Kearney S.M."/>
            <person name="Perrotta A.R."/>
            <person name="Berdy B."/>
            <person name="Zhao S."/>
            <person name="Lieberman T.D."/>
            <person name="Swanson P.K."/>
            <person name="Smith M."/>
            <person name="Roesemann S."/>
            <person name="Alexander J.E."/>
            <person name="Rich S.A."/>
            <person name="Livny J."/>
            <person name="Vlamakis H."/>
            <person name="Clish C."/>
            <person name="Bullock K."/>
            <person name="Deik A."/>
            <person name="Scott J."/>
            <person name="Pierce K.A."/>
            <person name="Xavier R.J."/>
            <person name="Alm E.J."/>
        </authorList>
    </citation>
    <scope>NUCLEOTIDE SEQUENCE [LARGE SCALE GENOMIC DNA]</scope>
    <source>
        <strain evidence="1 2">BIOML-A5</strain>
    </source>
</reference>